<dbReference type="EMBL" id="CM003534">
    <property type="protein sequence ID" value="RCV32715.1"/>
    <property type="molecule type" value="Genomic_DNA"/>
</dbReference>
<gene>
    <name evidence="1" type="ORF">SETIT_7G025500v2</name>
</gene>
<proteinExistence type="predicted"/>
<dbReference type="EMBL" id="CM003534">
    <property type="protein sequence ID" value="RCV32714.1"/>
    <property type="molecule type" value="Genomic_DNA"/>
</dbReference>
<protein>
    <submittedName>
        <fullName evidence="1">Uncharacterized protein</fullName>
    </submittedName>
</protein>
<name>A0A368RRE6_SETIT</name>
<sequence>MTYWASDHCIYLLVGPKLTTAHHSLFQGSIPATVKSNYSFVDTRGTAATAAAAAAAHLPSGMAPLHQLGDLLCSKIRP</sequence>
<reference evidence="1" key="2">
    <citation type="submission" date="2015-07" db="EMBL/GenBank/DDBJ databases">
        <authorList>
            <person name="Noorani M."/>
        </authorList>
    </citation>
    <scope>NUCLEOTIDE SEQUENCE</scope>
    <source>
        <strain evidence="1">Yugu1</strain>
    </source>
</reference>
<organism evidence="1">
    <name type="scientific">Setaria italica</name>
    <name type="common">Foxtail millet</name>
    <name type="synonym">Panicum italicum</name>
    <dbReference type="NCBI Taxonomy" id="4555"/>
    <lineage>
        <taxon>Eukaryota</taxon>
        <taxon>Viridiplantae</taxon>
        <taxon>Streptophyta</taxon>
        <taxon>Embryophyta</taxon>
        <taxon>Tracheophyta</taxon>
        <taxon>Spermatophyta</taxon>
        <taxon>Magnoliopsida</taxon>
        <taxon>Liliopsida</taxon>
        <taxon>Poales</taxon>
        <taxon>Poaceae</taxon>
        <taxon>PACMAD clade</taxon>
        <taxon>Panicoideae</taxon>
        <taxon>Panicodae</taxon>
        <taxon>Paniceae</taxon>
        <taxon>Cenchrinae</taxon>
        <taxon>Setaria</taxon>
    </lineage>
</organism>
<reference evidence="1" key="1">
    <citation type="journal article" date="2012" name="Nat. Biotechnol.">
        <title>Reference genome sequence of the model plant Setaria.</title>
        <authorList>
            <person name="Bennetzen J.L."/>
            <person name="Schmutz J."/>
            <person name="Wang H."/>
            <person name="Percifield R."/>
            <person name="Hawkins J."/>
            <person name="Pontaroli A.C."/>
            <person name="Estep M."/>
            <person name="Feng L."/>
            <person name="Vaughn J.N."/>
            <person name="Grimwood J."/>
            <person name="Jenkins J."/>
            <person name="Barry K."/>
            <person name="Lindquist E."/>
            <person name="Hellsten U."/>
            <person name="Deshpande S."/>
            <person name="Wang X."/>
            <person name="Wu X."/>
            <person name="Mitros T."/>
            <person name="Triplett J."/>
            <person name="Yang X."/>
            <person name="Ye C.Y."/>
            <person name="Mauro-Herrera M."/>
            <person name="Wang L."/>
            <person name="Li P."/>
            <person name="Sharma M."/>
            <person name="Sharma R."/>
            <person name="Ronald P.C."/>
            <person name="Panaud O."/>
            <person name="Kellogg E.A."/>
            <person name="Brutnell T.P."/>
            <person name="Doust A.N."/>
            <person name="Tuskan G.A."/>
            <person name="Rokhsar D."/>
            <person name="Devos K.M."/>
        </authorList>
    </citation>
    <scope>NUCLEOTIDE SEQUENCE [LARGE SCALE GENOMIC DNA]</scope>
    <source>
        <strain evidence="1">Yugu1</strain>
    </source>
</reference>
<accession>A0A368RRE6</accession>
<evidence type="ECO:0000313" key="1">
    <source>
        <dbReference type="EMBL" id="RCV32715.1"/>
    </source>
</evidence>
<dbReference type="AlphaFoldDB" id="A0A368RRE6"/>